<evidence type="ECO:0000259" key="9">
    <source>
        <dbReference type="PROSITE" id="PS50850"/>
    </source>
</evidence>
<evidence type="ECO:0000256" key="8">
    <source>
        <dbReference type="RuleBase" id="RU365088"/>
    </source>
</evidence>
<evidence type="ECO:0000256" key="6">
    <source>
        <dbReference type="ARBA" id="ARBA00022989"/>
    </source>
</evidence>
<dbReference type="PANTHER" id="PTHR23502:SF132">
    <property type="entry name" value="POLYAMINE TRANSPORTER 2-RELATED"/>
    <property type="match status" value="1"/>
</dbReference>
<evidence type="ECO:0000256" key="5">
    <source>
        <dbReference type="ARBA" id="ARBA00022692"/>
    </source>
</evidence>
<evidence type="ECO:0000313" key="10">
    <source>
        <dbReference type="EMBL" id="KRK70870.1"/>
    </source>
</evidence>
<dbReference type="InterPro" id="IPR004812">
    <property type="entry name" value="Efflux_drug-R_Bcr/CmlA"/>
</dbReference>
<evidence type="ECO:0000256" key="4">
    <source>
        <dbReference type="ARBA" id="ARBA00022475"/>
    </source>
</evidence>
<comment type="caution">
    <text evidence="10">The sequence shown here is derived from an EMBL/GenBank/DDBJ whole genome shotgun (WGS) entry which is preliminary data.</text>
</comment>
<dbReference type="Gene3D" id="1.20.1720.10">
    <property type="entry name" value="Multidrug resistance protein D"/>
    <property type="match status" value="1"/>
</dbReference>
<dbReference type="InterPro" id="IPR005829">
    <property type="entry name" value="Sugar_transporter_CS"/>
</dbReference>
<feature type="transmembrane region" description="Helical" evidence="8">
    <location>
        <begin position="108"/>
        <end position="133"/>
    </location>
</feature>
<reference evidence="10 11" key="1">
    <citation type="journal article" date="2015" name="Genome Announc.">
        <title>Expanding the biotechnology potential of lactobacilli through comparative genomics of 213 strains and associated genera.</title>
        <authorList>
            <person name="Sun Z."/>
            <person name="Harris H.M."/>
            <person name="McCann A."/>
            <person name="Guo C."/>
            <person name="Argimon S."/>
            <person name="Zhang W."/>
            <person name="Yang X."/>
            <person name="Jeffery I.B."/>
            <person name="Cooney J.C."/>
            <person name="Kagawa T.F."/>
            <person name="Liu W."/>
            <person name="Song Y."/>
            <person name="Salvetti E."/>
            <person name="Wrobel A."/>
            <person name="Rasinkangas P."/>
            <person name="Parkhill J."/>
            <person name="Rea M.C."/>
            <person name="O'Sullivan O."/>
            <person name="Ritari J."/>
            <person name="Douillard F.P."/>
            <person name="Paul Ross R."/>
            <person name="Yang R."/>
            <person name="Briner A.E."/>
            <person name="Felis G.E."/>
            <person name="de Vos W.M."/>
            <person name="Barrangou R."/>
            <person name="Klaenhammer T.R."/>
            <person name="Caufield P.W."/>
            <person name="Cui Y."/>
            <person name="Zhang H."/>
            <person name="O'Toole P.W."/>
        </authorList>
    </citation>
    <scope>NUCLEOTIDE SEQUENCE [LARGE SCALE GENOMIC DNA]</scope>
    <source>
        <strain evidence="10 11">JCM 17158</strain>
    </source>
</reference>
<feature type="transmembrane region" description="Helical" evidence="8">
    <location>
        <begin position="53"/>
        <end position="73"/>
    </location>
</feature>
<keyword evidence="11" id="KW-1185">Reference proteome</keyword>
<keyword evidence="5 8" id="KW-0812">Transmembrane</keyword>
<protein>
    <recommendedName>
        <fullName evidence="8">Bcr/CflA family efflux transporter</fullName>
    </recommendedName>
</protein>
<dbReference type="InterPro" id="IPR011701">
    <property type="entry name" value="MFS"/>
</dbReference>
<dbReference type="CDD" id="cd17320">
    <property type="entry name" value="MFS_MdfA_MDR_like"/>
    <property type="match status" value="1"/>
</dbReference>
<dbReference type="PROSITE" id="PS00216">
    <property type="entry name" value="SUGAR_TRANSPORT_1"/>
    <property type="match status" value="1"/>
</dbReference>
<evidence type="ECO:0000313" key="11">
    <source>
        <dbReference type="Proteomes" id="UP000051804"/>
    </source>
</evidence>
<dbReference type="EMBL" id="AZDJ01000030">
    <property type="protein sequence ID" value="KRK70870.1"/>
    <property type="molecule type" value="Genomic_DNA"/>
</dbReference>
<dbReference type="GO" id="GO:0042910">
    <property type="term" value="F:xenobiotic transmembrane transporter activity"/>
    <property type="evidence" value="ECO:0007669"/>
    <property type="project" value="InterPro"/>
</dbReference>
<evidence type="ECO:0000256" key="2">
    <source>
        <dbReference type="ARBA" id="ARBA00006236"/>
    </source>
</evidence>
<evidence type="ECO:0000256" key="3">
    <source>
        <dbReference type="ARBA" id="ARBA00022448"/>
    </source>
</evidence>
<evidence type="ECO:0000256" key="1">
    <source>
        <dbReference type="ARBA" id="ARBA00004651"/>
    </source>
</evidence>
<dbReference type="Proteomes" id="UP000051804">
    <property type="component" value="Unassembled WGS sequence"/>
</dbReference>
<keyword evidence="7 8" id="KW-0472">Membrane</keyword>
<feature type="transmembrane region" description="Helical" evidence="8">
    <location>
        <begin position="139"/>
        <end position="158"/>
    </location>
</feature>
<comment type="subcellular location">
    <subcellularLocation>
        <location evidence="1 8">Cell membrane</location>
        <topology evidence="1 8">Multi-pass membrane protein</topology>
    </subcellularLocation>
</comment>
<feature type="transmembrane region" description="Helical" evidence="8">
    <location>
        <begin position="316"/>
        <end position="338"/>
    </location>
</feature>
<feature type="transmembrane region" description="Helical" evidence="8">
    <location>
        <begin position="218"/>
        <end position="241"/>
    </location>
</feature>
<keyword evidence="4 8" id="KW-1003">Cell membrane</keyword>
<keyword evidence="6 8" id="KW-1133">Transmembrane helix</keyword>
<dbReference type="Pfam" id="PF07690">
    <property type="entry name" value="MFS_1"/>
    <property type="match status" value="1"/>
</dbReference>
<accession>A0A0R1JHS6</accession>
<feature type="transmembrane region" description="Helical" evidence="8">
    <location>
        <begin position="344"/>
        <end position="362"/>
    </location>
</feature>
<evidence type="ECO:0000256" key="7">
    <source>
        <dbReference type="ARBA" id="ARBA00023136"/>
    </source>
</evidence>
<keyword evidence="3 8" id="KW-0813">Transport</keyword>
<comment type="similarity">
    <text evidence="2 8">Belongs to the major facilitator superfamily. Bcr/CmlA family.</text>
</comment>
<dbReference type="STRING" id="1291734.FD02_GL000051"/>
<gene>
    <name evidence="10" type="ORF">FD02_GL000051</name>
</gene>
<sequence length="365" mass="37973">MYLPALPALQTALGTTTALAQLTITASLVGMAAGQLVIGPLSDRYGRRLPLQAGLWLFILTSLLIAWVPNIWLLLLLRLVQGIGGAAGQVLSRSIARDLYGGPALTKFLALLMAVNGIFPIISPSIGSLVLMATDWQGIFLLLAAIGLLLSLASWRYLPETLPTTARGHSAGAAFKQMASLVANRRFMTYVIAQGFAYGALFSYISGSPFVFQRYYHLPAFAFALVYALIGLGIIVGTALVNRLVSFTDTRHLLFAGLTGGIGTALLLLLNAVTLDSVAVVVIACFGLQVCFAMVNATATSLGMGVDAAKAGGASALLGLGSNAVAGIFSPLVGLFAATNTLPMSGLILVADGLAFATAWLGRRA</sequence>
<feature type="transmembrane region" description="Helical" evidence="8">
    <location>
        <begin position="20"/>
        <end position="41"/>
    </location>
</feature>
<name>A0A0R1JHS6_9LACO</name>
<dbReference type="NCBIfam" id="TIGR00710">
    <property type="entry name" value="efflux_Bcr_CflA"/>
    <property type="match status" value="1"/>
</dbReference>
<dbReference type="PANTHER" id="PTHR23502">
    <property type="entry name" value="MAJOR FACILITATOR SUPERFAMILY"/>
    <property type="match status" value="1"/>
</dbReference>
<dbReference type="SUPFAM" id="SSF103473">
    <property type="entry name" value="MFS general substrate transporter"/>
    <property type="match status" value="1"/>
</dbReference>
<feature type="transmembrane region" description="Helical" evidence="8">
    <location>
        <begin position="279"/>
        <end position="304"/>
    </location>
</feature>
<dbReference type="InterPro" id="IPR020846">
    <property type="entry name" value="MFS_dom"/>
</dbReference>
<comment type="caution">
    <text evidence="8">Lacks conserved residue(s) required for the propagation of feature annotation.</text>
</comment>
<organism evidence="10 11">
    <name type="scientific">Lacticaseibacillus nasuensis JCM 17158</name>
    <dbReference type="NCBI Taxonomy" id="1291734"/>
    <lineage>
        <taxon>Bacteria</taxon>
        <taxon>Bacillati</taxon>
        <taxon>Bacillota</taxon>
        <taxon>Bacilli</taxon>
        <taxon>Lactobacillales</taxon>
        <taxon>Lactobacillaceae</taxon>
        <taxon>Lacticaseibacillus</taxon>
    </lineage>
</organism>
<dbReference type="PATRIC" id="fig|1291734.4.peg.54"/>
<dbReference type="InterPro" id="IPR036259">
    <property type="entry name" value="MFS_trans_sf"/>
</dbReference>
<feature type="transmembrane region" description="Helical" evidence="8">
    <location>
        <begin position="187"/>
        <end position="206"/>
    </location>
</feature>
<feature type="transmembrane region" description="Helical" evidence="8">
    <location>
        <begin position="253"/>
        <end position="273"/>
    </location>
</feature>
<dbReference type="AlphaFoldDB" id="A0A0R1JHS6"/>
<proteinExistence type="inferred from homology"/>
<dbReference type="GO" id="GO:0005886">
    <property type="term" value="C:plasma membrane"/>
    <property type="evidence" value="ECO:0007669"/>
    <property type="project" value="UniProtKB-SubCell"/>
</dbReference>
<dbReference type="PROSITE" id="PS50850">
    <property type="entry name" value="MFS"/>
    <property type="match status" value="1"/>
</dbReference>
<feature type="domain" description="Major facilitator superfamily (MFS) profile" evidence="9">
    <location>
        <begin position="1"/>
        <end position="365"/>
    </location>
</feature>
<dbReference type="GO" id="GO:1990961">
    <property type="term" value="P:xenobiotic detoxification by transmembrane export across the plasma membrane"/>
    <property type="evidence" value="ECO:0007669"/>
    <property type="project" value="InterPro"/>
</dbReference>